<feature type="transmembrane region" description="Helical" evidence="1">
    <location>
        <begin position="141"/>
        <end position="161"/>
    </location>
</feature>
<gene>
    <name evidence="3" type="ORF">SAMN04487947_0229</name>
</gene>
<evidence type="ECO:0000313" key="3">
    <source>
        <dbReference type="EMBL" id="SFR34861.1"/>
    </source>
</evidence>
<feature type="transmembrane region" description="Helical" evidence="1">
    <location>
        <begin position="190"/>
        <end position="213"/>
    </location>
</feature>
<dbReference type="Proteomes" id="UP000198531">
    <property type="component" value="Unassembled WGS sequence"/>
</dbReference>
<evidence type="ECO:0000313" key="4">
    <source>
        <dbReference type="Proteomes" id="UP000198531"/>
    </source>
</evidence>
<dbReference type="AlphaFoldDB" id="A0A1I6FY80"/>
<feature type="transmembrane region" description="Helical" evidence="1">
    <location>
        <begin position="20"/>
        <end position="40"/>
    </location>
</feature>
<reference evidence="4" key="1">
    <citation type="submission" date="2016-10" db="EMBL/GenBank/DDBJ databases">
        <authorList>
            <person name="Varghese N."/>
            <person name="Submissions S."/>
        </authorList>
    </citation>
    <scope>NUCLEOTIDE SEQUENCE [LARGE SCALE GENOMIC DNA]</scope>
    <source>
        <strain evidence="4">CGMCC 1.7736</strain>
    </source>
</reference>
<dbReference type="EMBL" id="FOYT01000001">
    <property type="protein sequence ID" value="SFR34861.1"/>
    <property type="molecule type" value="Genomic_DNA"/>
</dbReference>
<dbReference type="OrthoDB" id="241125at2157"/>
<keyword evidence="1" id="KW-0472">Membrane</keyword>
<feature type="transmembrane region" description="Helical" evidence="1">
    <location>
        <begin position="46"/>
        <end position="75"/>
    </location>
</feature>
<keyword evidence="1" id="KW-1133">Transmembrane helix</keyword>
<evidence type="ECO:0000256" key="1">
    <source>
        <dbReference type="SAM" id="Phobius"/>
    </source>
</evidence>
<feature type="domain" description="DUF7847" evidence="2">
    <location>
        <begin position="1"/>
        <end position="265"/>
    </location>
</feature>
<proteinExistence type="predicted"/>
<evidence type="ECO:0000259" key="2">
    <source>
        <dbReference type="Pfam" id="PF25231"/>
    </source>
</evidence>
<feature type="transmembrane region" description="Helical" evidence="1">
    <location>
        <begin position="233"/>
        <end position="257"/>
    </location>
</feature>
<dbReference type="Pfam" id="PF25231">
    <property type="entry name" value="DUF7847"/>
    <property type="match status" value="1"/>
</dbReference>
<name>A0A1I6FY80_9EURY</name>
<sequence length="282" mass="28731">MAVARALQAAGGALRRNPSIVGVVLAFMLAQLPVQFAQLLGPTAAVAASGVTVVLSLVLVPFVFAGMLGMAAEALDGTTSLGTFVAAGKRHYTSMLGAYGLLLVGAVVFGIVSSILFAVVSVGVFAPLASGGALNPSTFGIVAPVVLVAFVLLWFLPLFFVQFYGQAIVLDGAGALGGFKRSVGVVRRNLLSVFGYSVVVFIVGLVLGLLTSIPSTLISAQRLPAATFPDLPLSLLAGLAVAGNVLMALFGSLFLVFSVAFYRSLDRPGDADGPESLQSAVA</sequence>
<organism evidence="3 4">
    <name type="scientific">Halogeometricum rufum</name>
    <dbReference type="NCBI Taxonomy" id="553469"/>
    <lineage>
        <taxon>Archaea</taxon>
        <taxon>Methanobacteriati</taxon>
        <taxon>Methanobacteriota</taxon>
        <taxon>Stenosarchaea group</taxon>
        <taxon>Halobacteria</taxon>
        <taxon>Halobacteriales</taxon>
        <taxon>Haloferacaceae</taxon>
        <taxon>Halogeometricum</taxon>
    </lineage>
</organism>
<accession>A0A1I6FY80</accession>
<keyword evidence="4" id="KW-1185">Reference proteome</keyword>
<protein>
    <recommendedName>
        <fullName evidence="2">DUF7847 domain-containing protein</fullName>
    </recommendedName>
</protein>
<keyword evidence="1" id="KW-0812">Transmembrane</keyword>
<feature type="transmembrane region" description="Helical" evidence="1">
    <location>
        <begin position="96"/>
        <end position="129"/>
    </location>
</feature>
<dbReference type="RefSeq" id="WP_089803907.1">
    <property type="nucleotide sequence ID" value="NZ_FOYT01000001.1"/>
</dbReference>
<dbReference type="InterPro" id="IPR057169">
    <property type="entry name" value="DUF7847"/>
</dbReference>